<dbReference type="GO" id="GO:0031123">
    <property type="term" value="P:RNA 3'-end processing"/>
    <property type="evidence" value="ECO:0007669"/>
    <property type="project" value="InterPro"/>
</dbReference>
<evidence type="ECO:0000256" key="7">
    <source>
        <dbReference type="ARBA" id="ARBA00022679"/>
    </source>
</evidence>
<gene>
    <name evidence="17" type="ORF">HNAJ_LOCUS4485</name>
</gene>
<evidence type="ECO:0000313" key="17">
    <source>
        <dbReference type="EMBL" id="VDO00345.1"/>
    </source>
</evidence>
<dbReference type="Gene3D" id="1.10.1410.10">
    <property type="match status" value="1"/>
</dbReference>
<keyword evidence="7" id="KW-0808">Transferase</keyword>
<dbReference type="WBParaSite" id="HNAJ_0000448701-mRNA-1">
    <property type="protein sequence ID" value="HNAJ_0000448701-mRNA-1"/>
    <property type="gene ID" value="HNAJ_0000448701"/>
</dbReference>
<dbReference type="GO" id="GO:0003723">
    <property type="term" value="F:RNA binding"/>
    <property type="evidence" value="ECO:0007669"/>
    <property type="project" value="InterPro"/>
</dbReference>
<evidence type="ECO:0000256" key="6">
    <source>
        <dbReference type="ARBA" id="ARBA00022664"/>
    </source>
</evidence>
<dbReference type="AlphaFoldDB" id="A0A0R3TBP8"/>
<dbReference type="GO" id="GO:0005634">
    <property type="term" value="C:nucleus"/>
    <property type="evidence" value="ECO:0007669"/>
    <property type="project" value="UniProtKB-SubCell"/>
</dbReference>
<dbReference type="InterPro" id="IPR007012">
    <property type="entry name" value="PolA_pol_cen_dom"/>
</dbReference>
<evidence type="ECO:0000259" key="14">
    <source>
        <dbReference type="Pfam" id="PF04926"/>
    </source>
</evidence>
<dbReference type="OrthoDB" id="412748at2759"/>
<evidence type="ECO:0000313" key="19">
    <source>
        <dbReference type="WBParaSite" id="HNAJ_0000448701-mRNA-1"/>
    </source>
</evidence>
<organism evidence="19">
    <name type="scientific">Rodentolepis nana</name>
    <name type="common">Dwarf tapeworm</name>
    <name type="synonym">Hymenolepis nana</name>
    <dbReference type="NCBI Taxonomy" id="102285"/>
    <lineage>
        <taxon>Eukaryota</taxon>
        <taxon>Metazoa</taxon>
        <taxon>Spiralia</taxon>
        <taxon>Lophotrochozoa</taxon>
        <taxon>Platyhelminthes</taxon>
        <taxon>Cestoda</taxon>
        <taxon>Eucestoda</taxon>
        <taxon>Cyclophyllidea</taxon>
        <taxon>Hymenolepididae</taxon>
        <taxon>Rodentolepis</taxon>
    </lineage>
</organism>
<dbReference type="InterPro" id="IPR007010">
    <property type="entry name" value="PolA_pol_RNA-bd_dom"/>
</dbReference>
<evidence type="ECO:0000256" key="8">
    <source>
        <dbReference type="ARBA" id="ARBA00022723"/>
    </source>
</evidence>
<dbReference type="Pfam" id="PF04926">
    <property type="entry name" value="PAP_RNA-bind"/>
    <property type="match status" value="1"/>
</dbReference>
<proteinExistence type="inferred from homology"/>
<evidence type="ECO:0000313" key="18">
    <source>
        <dbReference type="Proteomes" id="UP000278807"/>
    </source>
</evidence>
<feature type="domain" description="Poly(A) polymerase central" evidence="15">
    <location>
        <begin position="190"/>
        <end position="260"/>
    </location>
</feature>
<protein>
    <recommendedName>
        <fullName evidence="5">polynucleotide adenylyltransferase</fullName>
        <ecNumber evidence="5">2.7.7.19</ecNumber>
    </recommendedName>
</protein>
<dbReference type="STRING" id="102285.A0A0R3TBP8"/>
<dbReference type="InterPro" id="IPR048840">
    <property type="entry name" value="PolA_pol_NTPase"/>
</dbReference>
<feature type="domain" description="Poly(A) polymerase RNA-binding" evidence="14">
    <location>
        <begin position="324"/>
        <end position="387"/>
    </location>
</feature>
<reference evidence="19" key="1">
    <citation type="submission" date="2017-02" db="UniProtKB">
        <authorList>
            <consortium name="WormBaseParasite"/>
        </authorList>
    </citation>
    <scope>IDENTIFICATION</scope>
</reference>
<dbReference type="SUPFAM" id="SSF81301">
    <property type="entry name" value="Nucleotidyltransferase"/>
    <property type="match status" value="1"/>
</dbReference>
<keyword evidence="11" id="KW-0460">Magnesium</keyword>
<dbReference type="Gene3D" id="3.30.460.10">
    <property type="entry name" value="Beta Polymerase, domain 2"/>
    <property type="match status" value="1"/>
</dbReference>
<dbReference type="PANTHER" id="PTHR10682:SF10">
    <property type="entry name" value="POLYNUCLEOTIDE ADENYLYLTRANSFERASE"/>
    <property type="match status" value="1"/>
</dbReference>
<dbReference type="InterPro" id="IPR011068">
    <property type="entry name" value="NuclTrfase_I-like_C"/>
</dbReference>
<comment type="cofactor">
    <cofactor evidence="1">
        <name>Mn(2+)</name>
        <dbReference type="ChEBI" id="CHEBI:29035"/>
    </cofactor>
</comment>
<evidence type="ECO:0000259" key="15">
    <source>
        <dbReference type="Pfam" id="PF04928"/>
    </source>
</evidence>
<dbReference type="GO" id="GO:1990817">
    <property type="term" value="F:poly(A) RNA polymerase activity"/>
    <property type="evidence" value="ECO:0007669"/>
    <property type="project" value="UniProtKB-EC"/>
</dbReference>
<keyword evidence="12" id="KW-0539">Nucleus</keyword>
<dbReference type="Gene3D" id="3.30.70.590">
    <property type="entry name" value="Poly(A) polymerase predicted RNA binding domain"/>
    <property type="match status" value="1"/>
</dbReference>
<dbReference type="EMBL" id="UZAE01003187">
    <property type="protein sequence ID" value="VDO00345.1"/>
    <property type="molecule type" value="Genomic_DNA"/>
</dbReference>
<keyword evidence="9" id="KW-0547">Nucleotide-binding</keyword>
<comment type="similarity">
    <text evidence="4">Belongs to the poly(A) polymerase family.</text>
</comment>
<dbReference type="SUPFAM" id="SSF55003">
    <property type="entry name" value="PAP/Archaeal CCA-adding enzyme, C-terminal domain"/>
    <property type="match status" value="1"/>
</dbReference>
<accession>A0A0R3TBP8</accession>
<sequence length="437" mass="51416">MTAIADSKGESTDYASPSLERTLESMIDFQVSRSRQHLKLLKSVAEAWIQSEAARKVQVTYDEPYRVKIIPFGAYCQGINTKDDDNGVLLVAPKWISQKSFTLLFAEMLRFKEPVEYVLCSKRRNLIRTKIAGIKFDIFLGKLPMNNVPSNFKISESIDASLFIELINEKRIFGMINASSMLTMVYSKKVFQTALKTIKMWAKECGIFSNVLRYLNNFNLTIMTCRICQLFPLEPVEKIVYHFFRIYSQWNWREPIIMNSSVLLQTSKFPHRYHEEVPSKVNVYIRFGHKINLLCRMISDYGYKRVLDIIKRGYPWSYLFERKTFFHTYPYYFTITFKCPNEQTFDMWSSVFKTYVRDRVALYEQKDGVEFVHVNCIAFDEALEEDSQSCTKKWFIGIKFCGYPNYFDDVVDEIIHDCEVSVRSFKRLVIACYFSLK</sequence>
<evidence type="ECO:0000256" key="10">
    <source>
        <dbReference type="ARBA" id="ARBA00022840"/>
    </source>
</evidence>
<dbReference type="PANTHER" id="PTHR10682">
    <property type="entry name" value="POLY A POLYMERASE"/>
    <property type="match status" value="1"/>
</dbReference>
<evidence type="ECO:0000256" key="3">
    <source>
        <dbReference type="ARBA" id="ARBA00004123"/>
    </source>
</evidence>
<name>A0A0R3TBP8_RODNA</name>
<dbReference type="Pfam" id="PF04928">
    <property type="entry name" value="PAP_central"/>
    <property type="match status" value="1"/>
</dbReference>
<evidence type="ECO:0000256" key="2">
    <source>
        <dbReference type="ARBA" id="ARBA00001946"/>
    </source>
</evidence>
<evidence type="ECO:0000256" key="4">
    <source>
        <dbReference type="ARBA" id="ARBA00010912"/>
    </source>
</evidence>
<dbReference type="InterPro" id="IPR043519">
    <property type="entry name" value="NT_sf"/>
</dbReference>
<comment type="catalytic activity">
    <reaction evidence="13">
        <text>RNA(n) + ATP = RNA(n)-3'-adenine ribonucleotide + diphosphate</text>
        <dbReference type="Rhea" id="RHEA:11332"/>
        <dbReference type="Rhea" id="RHEA-COMP:14527"/>
        <dbReference type="Rhea" id="RHEA-COMP:17347"/>
        <dbReference type="ChEBI" id="CHEBI:30616"/>
        <dbReference type="ChEBI" id="CHEBI:33019"/>
        <dbReference type="ChEBI" id="CHEBI:140395"/>
        <dbReference type="ChEBI" id="CHEBI:173115"/>
        <dbReference type="EC" id="2.7.7.19"/>
    </reaction>
</comment>
<evidence type="ECO:0000256" key="13">
    <source>
        <dbReference type="ARBA" id="ARBA00048830"/>
    </source>
</evidence>
<evidence type="ECO:0000256" key="12">
    <source>
        <dbReference type="ARBA" id="ARBA00023242"/>
    </source>
</evidence>
<evidence type="ECO:0000256" key="1">
    <source>
        <dbReference type="ARBA" id="ARBA00001936"/>
    </source>
</evidence>
<evidence type="ECO:0000259" key="16">
    <source>
        <dbReference type="Pfam" id="PF20750"/>
    </source>
</evidence>
<dbReference type="EC" id="2.7.7.19" evidence="5"/>
<comment type="cofactor">
    <cofactor evidence="2">
        <name>Mg(2+)</name>
        <dbReference type="ChEBI" id="CHEBI:18420"/>
    </cofactor>
</comment>
<evidence type="ECO:0000256" key="11">
    <source>
        <dbReference type="ARBA" id="ARBA00022842"/>
    </source>
</evidence>
<evidence type="ECO:0000256" key="9">
    <source>
        <dbReference type="ARBA" id="ARBA00022741"/>
    </source>
</evidence>
<dbReference type="Proteomes" id="UP000278807">
    <property type="component" value="Unassembled WGS sequence"/>
</dbReference>
<dbReference type="SUPFAM" id="SSF81631">
    <property type="entry name" value="PAP/OAS1 substrate-binding domain"/>
    <property type="match status" value="1"/>
</dbReference>
<feature type="domain" description="Poly(A) polymerase nucleotidyltransferase" evidence="16">
    <location>
        <begin position="17"/>
        <end position="156"/>
    </location>
</feature>
<keyword evidence="18" id="KW-1185">Reference proteome</keyword>
<dbReference type="Pfam" id="PF20750">
    <property type="entry name" value="PAP_NTPase"/>
    <property type="match status" value="1"/>
</dbReference>
<keyword evidence="10" id="KW-0067">ATP-binding</keyword>
<keyword evidence="6" id="KW-0507">mRNA processing</keyword>
<evidence type="ECO:0000256" key="5">
    <source>
        <dbReference type="ARBA" id="ARBA00012388"/>
    </source>
</evidence>
<dbReference type="GO" id="GO:0006397">
    <property type="term" value="P:mRNA processing"/>
    <property type="evidence" value="ECO:0007669"/>
    <property type="project" value="UniProtKB-KW"/>
</dbReference>
<keyword evidence="8" id="KW-0479">Metal-binding</keyword>
<dbReference type="GO" id="GO:0046872">
    <property type="term" value="F:metal ion binding"/>
    <property type="evidence" value="ECO:0007669"/>
    <property type="project" value="UniProtKB-KW"/>
</dbReference>
<dbReference type="GO" id="GO:0005524">
    <property type="term" value="F:ATP binding"/>
    <property type="evidence" value="ECO:0007669"/>
    <property type="project" value="UniProtKB-KW"/>
</dbReference>
<reference evidence="17 18" key="2">
    <citation type="submission" date="2018-11" db="EMBL/GenBank/DDBJ databases">
        <authorList>
            <consortium name="Pathogen Informatics"/>
        </authorList>
    </citation>
    <scope>NUCLEOTIDE SEQUENCE [LARGE SCALE GENOMIC DNA]</scope>
</reference>
<comment type="subcellular location">
    <subcellularLocation>
        <location evidence="3">Nucleus</location>
    </subcellularLocation>
</comment>